<keyword evidence="3 5" id="KW-0067">ATP-binding</keyword>
<dbReference type="Pfam" id="PF00005">
    <property type="entry name" value="ABC_tran"/>
    <property type="match status" value="1"/>
</dbReference>
<dbReference type="RefSeq" id="WP_117992583.1">
    <property type="nucleotide sequence ID" value="NZ_QRVM01000079.1"/>
</dbReference>
<evidence type="ECO:0000256" key="1">
    <source>
        <dbReference type="ARBA" id="ARBA00022448"/>
    </source>
</evidence>
<dbReference type="InterPro" id="IPR003593">
    <property type="entry name" value="AAA+_ATPase"/>
</dbReference>
<keyword evidence="2" id="KW-0547">Nucleotide-binding</keyword>
<sequence>MENIIEITNVRKIYRTYQKKSGLKNMIKNIIYPDFKDFIAVDDMSFCIRKGDIVGYIGPNGAGKSTTIKMLTGILMPNSGMIKVFGKDPLKYRKENSKHIGVVFGQKSQLWWDIPAIESLKLLKEIYKVSDCDFKDRVEEYADMLQVKEFLNLPVRQMSLGQRMKCDLIAALIHDPSILFLDEPTIGLDVATKDRLREFILELNRTKKVTVFLTTHDMQDVEKLCNRVILINHGRMLYDGDLESVKEKYIRYRNLKVVFNKTYSIDELKFLKDFQDLRIQNLDDKTMLIQYNYKLYSVTDIVSCLLKNTEVADFSIKDLEIEDVIKEVC</sequence>
<dbReference type="EMBL" id="QRVM01000079">
    <property type="protein sequence ID" value="RGS44203.1"/>
    <property type="molecule type" value="Genomic_DNA"/>
</dbReference>
<dbReference type="PANTHER" id="PTHR42711">
    <property type="entry name" value="ABC TRANSPORTER ATP-BINDING PROTEIN"/>
    <property type="match status" value="1"/>
</dbReference>
<feature type="domain" description="ABC transporter" evidence="4">
    <location>
        <begin position="25"/>
        <end position="258"/>
    </location>
</feature>
<dbReference type="EMBL" id="QSGD01000055">
    <property type="protein sequence ID" value="RHB01731.1"/>
    <property type="molecule type" value="Genomic_DNA"/>
</dbReference>
<evidence type="ECO:0000313" key="5">
    <source>
        <dbReference type="EMBL" id="RGS44203.1"/>
    </source>
</evidence>
<dbReference type="GO" id="GO:0016887">
    <property type="term" value="F:ATP hydrolysis activity"/>
    <property type="evidence" value="ECO:0007669"/>
    <property type="project" value="InterPro"/>
</dbReference>
<dbReference type="Gene3D" id="3.40.50.300">
    <property type="entry name" value="P-loop containing nucleotide triphosphate hydrolases"/>
    <property type="match status" value="1"/>
</dbReference>
<proteinExistence type="predicted"/>
<dbReference type="SUPFAM" id="SSF52540">
    <property type="entry name" value="P-loop containing nucleoside triphosphate hydrolases"/>
    <property type="match status" value="1"/>
</dbReference>
<dbReference type="InterPro" id="IPR050763">
    <property type="entry name" value="ABC_transporter_ATP-binding"/>
</dbReference>
<accession>A0A412IVY1</accession>
<dbReference type="PANTHER" id="PTHR42711:SF1">
    <property type="entry name" value="ABC-TRANSPORT PROTEIN, ATP-BINDING COMPONENT"/>
    <property type="match status" value="1"/>
</dbReference>
<protein>
    <submittedName>
        <fullName evidence="5">ATP-binding cassette domain-containing protein</fullName>
    </submittedName>
</protein>
<evidence type="ECO:0000313" key="8">
    <source>
        <dbReference type="Proteomes" id="UP000285288"/>
    </source>
</evidence>
<dbReference type="Proteomes" id="UP000285274">
    <property type="component" value="Unassembled WGS sequence"/>
</dbReference>
<evidence type="ECO:0000313" key="7">
    <source>
        <dbReference type="Proteomes" id="UP000285274"/>
    </source>
</evidence>
<evidence type="ECO:0000256" key="2">
    <source>
        <dbReference type="ARBA" id="ARBA00022741"/>
    </source>
</evidence>
<keyword evidence="1" id="KW-0813">Transport</keyword>
<dbReference type="GO" id="GO:0005524">
    <property type="term" value="F:ATP binding"/>
    <property type="evidence" value="ECO:0007669"/>
    <property type="project" value="UniProtKB-KW"/>
</dbReference>
<dbReference type="InterPro" id="IPR027417">
    <property type="entry name" value="P-loop_NTPase"/>
</dbReference>
<organism evidence="5 7">
    <name type="scientific">Holdemanella biformis</name>
    <dbReference type="NCBI Taxonomy" id="1735"/>
    <lineage>
        <taxon>Bacteria</taxon>
        <taxon>Bacillati</taxon>
        <taxon>Bacillota</taxon>
        <taxon>Erysipelotrichia</taxon>
        <taxon>Erysipelotrichales</taxon>
        <taxon>Erysipelotrichaceae</taxon>
        <taxon>Holdemanella</taxon>
    </lineage>
</organism>
<dbReference type="SMART" id="SM00382">
    <property type="entry name" value="AAA"/>
    <property type="match status" value="1"/>
</dbReference>
<gene>
    <name evidence="6" type="ORF">DW907_10525</name>
    <name evidence="5" type="ORF">DWX92_11315</name>
</gene>
<name>A0A412IVY1_9FIRM</name>
<dbReference type="AlphaFoldDB" id="A0A412IVY1"/>
<evidence type="ECO:0000313" key="6">
    <source>
        <dbReference type="EMBL" id="RHB01731.1"/>
    </source>
</evidence>
<dbReference type="InterPro" id="IPR003439">
    <property type="entry name" value="ABC_transporter-like_ATP-bd"/>
</dbReference>
<evidence type="ECO:0000256" key="3">
    <source>
        <dbReference type="ARBA" id="ARBA00022840"/>
    </source>
</evidence>
<evidence type="ECO:0000259" key="4">
    <source>
        <dbReference type="PROSITE" id="PS50893"/>
    </source>
</evidence>
<comment type="caution">
    <text evidence="5">The sequence shown here is derived from an EMBL/GenBank/DDBJ whole genome shotgun (WGS) entry which is preliminary data.</text>
</comment>
<reference evidence="7 8" key="1">
    <citation type="submission" date="2018-08" db="EMBL/GenBank/DDBJ databases">
        <title>A genome reference for cultivated species of the human gut microbiota.</title>
        <authorList>
            <person name="Zou Y."/>
            <person name="Xue W."/>
            <person name="Luo G."/>
        </authorList>
    </citation>
    <scope>NUCLEOTIDE SEQUENCE [LARGE SCALE GENOMIC DNA]</scope>
    <source>
        <strain evidence="5 7">AF22-10AC</strain>
        <strain evidence="6 8">AM42-13AC</strain>
    </source>
</reference>
<dbReference type="Proteomes" id="UP000285288">
    <property type="component" value="Unassembled WGS sequence"/>
</dbReference>
<dbReference type="PROSITE" id="PS50893">
    <property type="entry name" value="ABC_TRANSPORTER_2"/>
    <property type="match status" value="1"/>
</dbReference>